<gene>
    <name evidence="2" type="ORF">G8E03_16370</name>
</gene>
<dbReference type="NCBIfam" id="TIGR03187">
    <property type="entry name" value="DGQHR"/>
    <property type="match status" value="1"/>
</dbReference>
<proteinExistence type="predicted"/>
<name>A0A6G7VR71_9RHOB</name>
<dbReference type="InterPro" id="IPR017642">
    <property type="entry name" value="DNA_S_mod_DndB"/>
</dbReference>
<dbReference type="InterPro" id="IPR026440">
    <property type="entry name" value="DNA_PRithio_assoc_DGOHR_pro_1"/>
</dbReference>
<dbReference type="AlphaFoldDB" id="A0A6G7VR71"/>
<dbReference type="InterPro" id="IPR017601">
    <property type="entry name" value="DGQHR-contain_dom"/>
</dbReference>
<dbReference type="Pfam" id="PF14072">
    <property type="entry name" value="DndB"/>
    <property type="match status" value="1"/>
</dbReference>
<evidence type="ECO:0000313" key="2">
    <source>
        <dbReference type="EMBL" id="QIK42420.1"/>
    </source>
</evidence>
<geneLocation type="plasmid" evidence="2 3">
    <name>unnamed4</name>
</geneLocation>
<feature type="compositionally biased region" description="Basic and acidic residues" evidence="1">
    <location>
        <begin position="268"/>
        <end position="281"/>
    </location>
</feature>
<evidence type="ECO:0000256" key="1">
    <source>
        <dbReference type="SAM" id="MobiDB-lite"/>
    </source>
</evidence>
<dbReference type="Proteomes" id="UP000500791">
    <property type="component" value="Plasmid unnamed4"/>
</dbReference>
<evidence type="ECO:0000313" key="3">
    <source>
        <dbReference type="Proteomes" id="UP000500791"/>
    </source>
</evidence>
<reference evidence="2 3" key="1">
    <citation type="submission" date="2020-03" db="EMBL/GenBank/DDBJ databases">
        <title>Complete genome sequence of Monaibacterium sp. ALG8 with diverse plasmids.</title>
        <authorList>
            <person name="Sun C."/>
        </authorList>
    </citation>
    <scope>NUCLEOTIDE SEQUENCE [LARGE SCALE GENOMIC DNA]</scope>
    <source>
        <strain evidence="2 3">ALG8</strain>
        <plasmid evidence="2 3">unnamed4</plasmid>
    </source>
</reference>
<keyword evidence="3" id="KW-1185">Reference proteome</keyword>
<feature type="region of interest" description="Disordered" evidence="1">
    <location>
        <begin position="268"/>
        <end position="288"/>
    </location>
</feature>
<dbReference type="NCBIfam" id="TIGR04172">
    <property type="entry name" value="DGQHR_dnd_1"/>
    <property type="match status" value="1"/>
</dbReference>
<dbReference type="CDD" id="cd16413">
    <property type="entry name" value="DGQHR_domain"/>
    <property type="match status" value="1"/>
</dbReference>
<organism evidence="2 3">
    <name type="scientific">Pontivivens nitratireducens</name>
    <dbReference type="NCBI Taxonomy" id="2758038"/>
    <lineage>
        <taxon>Bacteria</taxon>
        <taxon>Pseudomonadati</taxon>
        <taxon>Pseudomonadota</taxon>
        <taxon>Alphaproteobacteria</taxon>
        <taxon>Rhodobacterales</taxon>
        <taxon>Paracoccaceae</taxon>
        <taxon>Pontivivens</taxon>
    </lineage>
</organism>
<dbReference type="EMBL" id="CP049815">
    <property type="protein sequence ID" value="QIK42420.1"/>
    <property type="molecule type" value="Genomic_DNA"/>
</dbReference>
<accession>A0A6G7VR71</accession>
<dbReference type="RefSeq" id="WP_166195129.1">
    <property type="nucleotide sequence ID" value="NZ_CP049815.1"/>
</dbReference>
<protein>
    <submittedName>
        <fullName evidence="2">DGQHR domain-containing protein</fullName>
    </submittedName>
</protein>
<keyword evidence="2" id="KW-0614">Plasmid</keyword>
<dbReference type="KEGG" id="mon:G8E03_16370"/>
<sequence>MSADQVSSEFARFPAIRIEQPLGEFYAVAIPAKTLLKVCYTDRLRAVMDGDSYRLDGSQRDIDQKRLKEIGRYIGTSEVAFPNSIILAANYVMADGLSLSDTTKKWRVEEDTEGSGCCQLIIPTSEPLAPIIDGQHRLFGFTEAAERRLGMSILCSVFLDLPRPYQAYLFATINSTQKPVDRSQTYELFGYNIDEEPPEFWSPEKLAVFLSRKLNTDPSSPLYRRILVAAENDFAITRAEAKADNRWMISTATIVDGITRLISTSPKRDADELRTGRENNRSKLGVSTHADRSPLRSIYLETRDKVLLGAVSNFFNAVFKAYGTELGISSYLTKTVGMQALFDTLRALSPLALKDMDFSEEWFLERLAPIATVDFTHEAFQQASGQGRTQIRRVLFFILKLEQNLTDDQAKEIERIVDQARRNV</sequence>